<evidence type="ECO:0000313" key="3">
    <source>
        <dbReference type="WBParaSite" id="nRc.2.0.1.t20979-RA"/>
    </source>
</evidence>
<feature type="region of interest" description="Disordered" evidence="1">
    <location>
        <begin position="1"/>
        <end position="107"/>
    </location>
</feature>
<name>A0A915J5A4_ROMCU</name>
<protein>
    <submittedName>
        <fullName evidence="3">Uncharacterized protein</fullName>
    </submittedName>
</protein>
<accession>A0A915J5A4</accession>
<feature type="region of interest" description="Disordered" evidence="1">
    <location>
        <begin position="129"/>
        <end position="160"/>
    </location>
</feature>
<feature type="compositionally biased region" description="Basic and acidic residues" evidence="1">
    <location>
        <begin position="133"/>
        <end position="153"/>
    </location>
</feature>
<evidence type="ECO:0000313" key="2">
    <source>
        <dbReference type="Proteomes" id="UP000887565"/>
    </source>
</evidence>
<keyword evidence="2" id="KW-1185">Reference proteome</keyword>
<dbReference type="Proteomes" id="UP000887565">
    <property type="component" value="Unplaced"/>
</dbReference>
<evidence type="ECO:0000256" key="1">
    <source>
        <dbReference type="SAM" id="MobiDB-lite"/>
    </source>
</evidence>
<sequence length="197" mass="20881">PTFESQATPHFPLGSTLKSPYDVGSPGSSNLAAPAPQKSANDVGSPGSSNRTNGPGSCSNRCTTPGNITAADCCTAPTGAVTTPARDSSAPMAPVAVQTPQAPSTSARALDHYGQLIQKPGGYEHSVKRKQHLHEEAEYPKSHKTRRMDEPRTKRMPLPRVLSTAKCLANKQPVAANNAKNKRLVKKLVNLHTQLGR</sequence>
<organism evidence="2 3">
    <name type="scientific">Romanomermis culicivorax</name>
    <name type="common">Nematode worm</name>
    <dbReference type="NCBI Taxonomy" id="13658"/>
    <lineage>
        <taxon>Eukaryota</taxon>
        <taxon>Metazoa</taxon>
        <taxon>Ecdysozoa</taxon>
        <taxon>Nematoda</taxon>
        <taxon>Enoplea</taxon>
        <taxon>Dorylaimia</taxon>
        <taxon>Mermithida</taxon>
        <taxon>Mermithoidea</taxon>
        <taxon>Mermithidae</taxon>
        <taxon>Romanomermis</taxon>
    </lineage>
</organism>
<reference evidence="3" key="1">
    <citation type="submission" date="2022-11" db="UniProtKB">
        <authorList>
            <consortium name="WormBaseParasite"/>
        </authorList>
    </citation>
    <scope>IDENTIFICATION</scope>
</reference>
<dbReference type="AlphaFoldDB" id="A0A915J5A4"/>
<feature type="compositionally biased region" description="Polar residues" evidence="1">
    <location>
        <begin position="98"/>
        <end position="107"/>
    </location>
</feature>
<dbReference type="WBParaSite" id="nRc.2.0.1.t20979-RA">
    <property type="protein sequence ID" value="nRc.2.0.1.t20979-RA"/>
    <property type="gene ID" value="nRc.2.0.1.g20979"/>
</dbReference>
<proteinExistence type="predicted"/>
<feature type="compositionally biased region" description="Polar residues" evidence="1">
    <location>
        <begin position="38"/>
        <end position="67"/>
    </location>
</feature>